<feature type="domain" description="Cytochrome c" evidence="6">
    <location>
        <begin position="533"/>
        <end position="632"/>
    </location>
</feature>
<dbReference type="InterPro" id="IPR011429">
    <property type="entry name" value="Cyt_c_Planctomycete-type"/>
</dbReference>
<dbReference type="AlphaFoldDB" id="A0A518IUD7"/>
<evidence type="ECO:0000256" key="5">
    <source>
        <dbReference type="SAM" id="SignalP"/>
    </source>
</evidence>
<feature type="chain" id="PRO_5021892168" evidence="5">
    <location>
        <begin position="29"/>
        <end position="1208"/>
    </location>
</feature>
<dbReference type="InterPro" id="IPR036909">
    <property type="entry name" value="Cyt_c-like_dom_sf"/>
</dbReference>
<dbReference type="Proteomes" id="UP000316770">
    <property type="component" value="Chromosome"/>
</dbReference>
<evidence type="ECO:0000259" key="6">
    <source>
        <dbReference type="PROSITE" id="PS51007"/>
    </source>
</evidence>
<dbReference type="Pfam" id="PF13385">
    <property type="entry name" value="Laminin_G_3"/>
    <property type="match status" value="1"/>
</dbReference>
<dbReference type="PANTHER" id="PTHR35889:SF3">
    <property type="entry name" value="F-BOX DOMAIN-CONTAINING PROTEIN"/>
    <property type="match status" value="1"/>
</dbReference>
<dbReference type="Pfam" id="PF07587">
    <property type="entry name" value="PSD1"/>
    <property type="match status" value="1"/>
</dbReference>
<sequence length="1208" mass="135641" precursor="true">MRFSHSCLPWLASVTLLLSIAIQPTCQAADNSGQPILGWSFDQQPPGTIVGKANLEPWGPAAPEFPDFAKENQALSLNAPAYIRLEDTKDDDRYDFDNGDWISVEAWVNLYSIVQHAYIIGKGRTGRSGFESDNQNWAVRLSNHGGEACVNFLFRSRADEAGPADWHRWTSSKGFAPGSGWHHIAVSYQFGKPETIQGFVDGKPVKGAWDMGGPTKRAPVVDEDEVWIGSSMKGARSCSFNGEIDELKLYRNELPSELIASRYKYVPQPIKKPEVPEGKVLVQLLGPTATFDSIPRRMDEPQLEWHQDSLAFSQLPYKYDDWGIRDDWTEGNQKSMVVRAWTELTLPPGDYQLLVRSRGYSRLKIDDQDVVTTPRQPNRAGAHHVVDPLPKVPVPGMRPHFMSDSERIVDFHSDGKTHQILFEAIVGGPRYRLEFGESCIAIARPGEMFEIIGPGKSYPLTDEGWLAFAADHKQLVGDMNHERRRAANKIQSDYWQQRHEYARQHLLEEPTSREIDHLIAAKIDAVNAERQTAAAATASDTFYRERIEPILASHCARCHSEKRQGELSVVDRQSLLDGGESGDPAVVPGDPDASYLMDLISADADDYRMPPKGDGLSKEEIAAVRQWIADGAAMTQTSKPPVELTDNVDDYTFLRRVSIDTIGLAPTLEEIDQFFNDDPATRRDNAIDRLLNDPRWAENWVGYWQDVFAENPNLLKPTLNNTGPFRFWILEALQDNKPIDRFATELMMMRGSQWYGGSAGFSIASQNDVPMAAKAHVIGTAFMGVEMKCARCHDAPYHSWKQGDLFQMAAMLNRNSIKLPESSTVPAAFFEKQARKSLIEVTLKPGSTVRPEWPFASLSSESATDIVQDPSDSRQVLAAQVTASRRFAEVIANRIWTRLMGAGIVQPVDDWEGNPPSDPALLAAIADILIQSGYDQKELQRAILSSDAYQRVAIPVDGEQRLFAGPYRRRMSAEQIVDSSLHAVGQTMRTEQLTMDIEGTLPPNTFVNFGFPKRSWEFTTLANERDRPSLALPRAQAIIDVLKAFGWRNSRPEPISQREETPNLIQPGVLANATFGTWLTRLSDHSELTQLALQDQDLDAFIDALYLRMLTRKPTDPERAQFRELLEPGYADRLVSDIDAFAPQPPKRFRYVSWSNHLNSEANVIKVEMEAYARQGDPPTRMLTEAWRLRAEDAIWSLLNSPEMIMVP</sequence>
<dbReference type="SUPFAM" id="SSF46626">
    <property type="entry name" value="Cytochrome c"/>
    <property type="match status" value="1"/>
</dbReference>
<evidence type="ECO:0000256" key="3">
    <source>
        <dbReference type="ARBA" id="ARBA00023004"/>
    </source>
</evidence>
<evidence type="ECO:0000256" key="4">
    <source>
        <dbReference type="PROSITE-ProRule" id="PRU00433"/>
    </source>
</evidence>
<dbReference type="InterPro" id="IPR013320">
    <property type="entry name" value="ConA-like_dom_sf"/>
</dbReference>
<keyword evidence="1 4" id="KW-0349">Heme</keyword>
<evidence type="ECO:0000313" key="7">
    <source>
        <dbReference type="EMBL" id="QDV56697.1"/>
    </source>
</evidence>
<keyword evidence="5" id="KW-0732">Signal</keyword>
<gene>
    <name evidence="7" type="ORF">Mal33_26950</name>
</gene>
<dbReference type="Gene3D" id="1.10.760.10">
    <property type="entry name" value="Cytochrome c-like domain"/>
    <property type="match status" value="1"/>
</dbReference>
<dbReference type="GO" id="GO:0046872">
    <property type="term" value="F:metal ion binding"/>
    <property type="evidence" value="ECO:0007669"/>
    <property type="project" value="UniProtKB-KW"/>
</dbReference>
<dbReference type="Pfam" id="PF07583">
    <property type="entry name" value="PSCyt2"/>
    <property type="match status" value="1"/>
</dbReference>
<reference evidence="7 8" key="1">
    <citation type="submission" date="2019-02" db="EMBL/GenBank/DDBJ databases">
        <title>Deep-cultivation of Planctomycetes and their phenomic and genomic characterization uncovers novel biology.</title>
        <authorList>
            <person name="Wiegand S."/>
            <person name="Jogler M."/>
            <person name="Boedeker C."/>
            <person name="Pinto D."/>
            <person name="Vollmers J."/>
            <person name="Rivas-Marin E."/>
            <person name="Kohn T."/>
            <person name="Peeters S.H."/>
            <person name="Heuer A."/>
            <person name="Rast P."/>
            <person name="Oberbeckmann S."/>
            <person name="Bunk B."/>
            <person name="Jeske O."/>
            <person name="Meyerdierks A."/>
            <person name="Storesund J.E."/>
            <person name="Kallscheuer N."/>
            <person name="Luecker S."/>
            <person name="Lage O.M."/>
            <person name="Pohl T."/>
            <person name="Merkel B.J."/>
            <person name="Hornburger P."/>
            <person name="Mueller R.-W."/>
            <person name="Bruemmer F."/>
            <person name="Labrenz M."/>
            <person name="Spormann A.M."/>
            <person name="Op den Camp H."/>
            <person name="Overmann J."/>
            <person name="Amann R."/>
            <person name="Jetten M.S.M."/>
            <person name="Mascher T."/>
            <person name="Medema M.H."/>
            <person name="Devos D.P."/>
            <person name="Kaster A.-K."/>
            <person name="Ovreas L."/>
            <person name="Rohde M."/>
            <person name="Galperin M.Y."/>
            <person name="Jogler C."/>
        </authorList>
    </citation>
    <scope>NUCLEOTIDE SEQUENCE [LARGE SCALE GENOMIC DNA]</scope>
    <source>
        <strain evidence="7 8">Mal33</strain>
    </source>
</reference>
<dbReference type="InterPro" id="IPR009056">
    <property type="entry name" value="Cyt_c-like_dom"/>
</dbReference>
<dbReference type="SUPFAM" id="SSF49899">
    <property type="entry name" value="Concanavalin A-like lectins/glucanases"/>
    <property type="match status" value="1"/>
</dbReference>
<keyword evidence="3 4" id="KW-0408">Iron</keyword>
<dbReference type="EMBL" id="CP036318">
    <property type="protein sequence ID" value="QDV56697.1"/>
    <property type="molecule type" value="Genomic_DNA"/>
</dbReference>
<dbReference type="RefSeq" id="WP_197453221.1">
    <property type="nucleotide sequence ID" value="NZ_CP036318.1"/>
</dbReference>
<accession>A0A518IUD7</accession>
<dbReference type="GO" id="GO:0020037">
    <property type="term" value="F:heme binding"/>
    <property type="evidence" value="ECO:0007669"/>
    <property type="project" value="InterPro"/>
</dbReference>
<keyword evidence="2 4" id="KW-0479">Metal-binding</keyword>
<feature type="signal peptide" evidence="5">
    <location>
        <begin position="1"/>
        <end position="28"/>
    </location>
</feature>
<protein>
    <submittedName>
        <fullName evidence="7">Planctomycete cytochrome C</fullName>
    </submittedName>
</protein>
<name>A0A518IUD7_9BACT</name>
<dbReference type="Pfam" id="PF07635">
    <property type="entry name" value="PSCyt1"/>
    <property type="match status" value="1"/>
</dbReference>
<organism evidence="7 8">
    <name type="scientific">Rosistilla oblonga</name>
    <dbReference type="NCBI Taxonomy" id="2527990"/>
    <lineage>
        <taxon>Bacteria</taxon>
        <taxon>Pseudomonadati</taxon>
        <taxon>Planctomycetota</taxon>
        <taxon>Planctomycetia</taxon>
        <taxon>Pirellulales</taxon>
        <taxon>Pirellulaceae</taxon>
        <taxon>Rosistilla</taxon>
    </lineage>
</organism>
<evidence type="ECO:0000256" key="2">
    <source>
        <dbReference type="ARBA" id="ARBA00022723"/>
    </source>
</evidence>
<proteinExistence type="predicted"/>
<evidence type="ECO:0000313" key="8">
    <source>
        <dbReference type="Proteomes" id="UP000316770"/>
    </source>
</evidence>
<dbReference type="PANTHER" id="PTHR35889">
    <property type="entry name" value="CYCLOINULO-OLIGOSACCHARIDE FRUCTANOTRANSFERASE-RELATED"/>
    <property type="match status" value="1"/>
</dbReference>
<dbReference type="InterPro" id="IPR022655">
    <property type="entry name" value="DUF1553"/>
</dbReference>
<keyword evidence="8" id="KW-1185">Reference proteome</keyword>
<dbReference type="Gene3D" id="2.60.120.200">
    <property type="match status" value="1"/>
</dbReference>
<dbReference type="GO" id="GO:0009055">
    <property type="term" value="F:electron transfer activity"/>
    <property type="evidence" value="ECO:0007669"/>
    <property type="project" value="InterPro"/>
</dbReference>
<evidence type="ECO:0000256" key="1">
    <source>
        <dbReference type="ARBA" id="ARBA00022617"/>
    </source>
</evidence>
<dbReference type="PROSITE" id="PS51007">
    <property type="entry name" value="CYTC"/>
    <property type="match status" value="1"/>
</dbReference>
<dbReference type="InterPro" id="IPR011444">
    <property type="entry name" value="DUF1549"/>
</dbReference>